<protein>
    <submittedName>
        <fullName evidence="1">Uncharacterized protein</fullName>
    </submittedName>
</protein>
<accession>A0A0F9JYR9</accession>
<reference evidence="1" key="1">
    <citation type="journal article" date="2015" name="Nature">
        <title>Complex archaea that bridge the gap between prokaryotes and eukaryotes.</title>
        <authorList>
            <person name="Spang A."/>
            <person name="Saw J.H."/>
            <person name="Jorgensen S.L."/>
            <person name="Zaremba-Niedzwiedzka K."/>
            <person name="Martijn J."/>
            <person name="Lind A.E."/>
            <person name="van Eijk R."/>
            <person name="Schleper C."/>
            <person name="Guy L."/>
            <person name="Ettema T.J."/>
        </authorList>
    </citation>
    <scope>NUCLEOTIDE SEQUENCE</scope>
</reference>
<sequence>ILCPLRVDYKKFFSILRVFSKYLSDNLTKNIYKFKITFRKTTDFKQISQNSILLEDKSK</sequence>
<organism evidence="1">
    <name type="scientific">marine sediment metagenome</name>
    <dbReference type="NCBI Taxonomy" id="412755"/>
    <lineage>
        <taxon>unclassified sequences</taxon>
        <taxon>metagenomes</taxon>
        <taxon>ecological metagenomes</taxon>
    </lineage>
</organism>
<dbReference type="EMBL" id="LAZR01016543">
    <property type="protein sequence ID" value="KKM04053.1"/>
    <property type="molecule type" value="Genomic_DNA"/>
</dbReference>
<comment type="caution">
    <text evidence="1">The sequence shown here is derived from an EMBL/GenBank/DDBJ whole genome shotgun (WGS) entry which is preliminary data.</text>
</comment>
<feature type="non-terminal residue" evidence="1">
    <location>
        <position position="1"/>
    </location>
</feature>
<gene>
    <name evidence="1" type="ORF">LCGC14_1768120</name>
</gene>
<dbReference type="AlphaFoldDB" id="A0A0F9JYR9"/>
<name>A0A0F9JYR9_9ZZZZ</name>
<evidence type="ECO:0000313" key="1">
    <source>
        <dbReference type="EMBL" id="KKM04053.1"/>
    </source>
</evidence>
<proteinExistence type="predicted"/>